<dbReference type="InterPro" id="IPR045864">
    <property type="entry name" value="aa-tRNA-synth_II/BPL/LPL"/>
</dbReference>
<gene>
    <name evidence="5" type="primary">genX</name>
    <name evidence="5" type="ORF">GR316_05800</name>
</gene>
<reference evidence="5" key="1">
    <citation type="submission" date="2020-01" db="EMBL/GenBank/DDBJ databases">
        <authorList>
            <person name="Yang Y."/>
            <person name="Kwon Y.M."/>
        </authorList>
    </citation>
    <scope>NUCLEOTIDE SEQUENCE</scope>
    <source>
        <strain evidence="5">PG104</strain>
    </source>
</reference>
<sequence>MTDTPWWHPHRHADRRPALLARNRIQAAIRGWLAEGDFLEVDPAALQTSPGNETHLHAFATTAIGNDGAPRTMYLHTSPEFAMKKLLAAGEPRIAAFAHVWRNRERGARHSPEFTMLEWYRAGEGYEVLMADCAELLQRAATAAGTRELRYAGRTCDPFASPERLSVAKAFRRAGVDLLATVTPHATDRDALAAQSPVRVAEDDTWSDIFSRILSEKVEPTLGIGRATILDLYPVAEAALARPAADPRLAERFELYACGVELANGFGELTDPAEQRRRFEADMDEKARIYGERYPLDEDFLAALHHMPAASGIALGFDRLVMLATGAPNIDAVVWTPVA</sequence>
<dbReference type="RefSeq" id="WP_211783033.1">
    <property type="nucleotide sequence ID" value="NZ_CP047289.1"/>
</dbReference>
<dbReference type="PROSITE" id="PS50862">
    <property type="entry name" value="AA_TRNA_LIGASE_II"/>
    <property type="match status" value="1"/>
</dbReference>
<dbReference type="PANTHER" id="PTHR42918">
    <property type="entry name" value="LYSYL-TRNA SYNTHETASE"/>
    <property type="match status" value="1"/>
</dbReference>
<dbReference type="InterPro" id="IPR006195">
    <property type="entry name" value="aa-tRNA-synth_II"/>
</dbReference>
<organism evidence="5 6">
    <name type="scientific">Falsirhodobacter algicola</name>
    <dbReference type="NCBI Taxonomy" id="2692330"/>
    <lineage>
        <taxon>Bacteria</taxon>
        <taxon>Pseudomonadati</taxon>
        <taxon>Pseudomonadota</taxon>
        <taxon>Alphaproteobacteria</taxon>
        <taxon>Rhodobacterales</taxon>
        <taxon>Paracoccaceae</taxon>
        <taxon>Falsirhodobacter</taxon>
    </lineage>
</organism>
<feature type="domain" description="Aminoacyl-transfer RNA synthetases class-II family profile" evidence="4">
    <location>
        <begin position="22"/>
        <end position="337"/>
    </location>
</feature>
<dbReference type="KEGG" id="fap:GR316_05800"/>
<evidence type="ECO:0000313" key="6">
    <source>
        <dbReference type="Proteomes" id="UP000679284"/>
    </source>
</evidence>
<dbReference type="PANTHER" id="PTHR42918:SF6">
    <property type="entry name" value="ELONGATION FACTOR P--(R)-BETA-LYSINE LIGASE"/>
    <property type="match status" value="1"/>
</dbReference>
<dbReference type="GO" id="GO:0005524">
    <property type="term" value="F:ATP binding"/>
    <property type="evidence" value="ECO:0007669"/>
    <property type="project" value="UniProtKB-KW"/>
</dbReference>
<dbReference type="Pfam" id="PF00152">
    <property type="entry name" value="tRNA-synt_2"/>
    <property type="match status" value="1"/>
</dbReference>
<dbReference type="AlphaFoldDB" id="A0A8J8SKE8"/>
<protein>
    <submittedName>
        <fullName evidence="5">EF-P lysine aminoacylase GenX</fullName>
    </submittedName>
</protein>
<dbReference type="SUPFAM" id="SSF55681">
    <property type="entry name" value="Class II aaRS and biotin synthetases"/>
    <property type="match status" value="1"/>
</dbReference>
<keyword evidence="1" id="KW-0436">Ligase</keyword>
<keyword evidence="6" id="KW-1185">Reference proteome</keyword>
<dbReference type="GO" id="GO:0006430">
    <property type="term" value="P:lysyl-tRNA aminoacylation"/>
    <property type="evidence" value="ECO:0007669"/>
    <property type="project" value="InterPro"/>
</dbReference>
<proteinExistence type="predicted"/>
<dbReference type="GO" id="GO:0005829">
    <property type="term" value="C:cytosol"/>
    <property type="evidence" value="ECO:0007669"/>
    <property type="project" value="TreeGrafter"/>
</dbReference>
<accession>A0A8J8SKE8</accession>
<name>A0A8J8SKE8_9RHOB</name>
<dbReference type="GO" id="GO:0004824">
    <property type="term" value="F:lysine-tRNA ligase activity"/>
    <property type="evidence" value="ECO:0007669"/>
    <property type="project" value="InterPro"/>
</dbReference>
<evidence type="ECO:0000256" key="3">
    <source>
        <dbReference type="ARBA" id="ARBA00022840"/>
    </source>
</evidence>
<dbReference type="EMBL" id="CP047289">
    <property type="protein sequence ID" value="QUS35815.1"/>
    <property type="molecule type" value="Genomic_DNA"/>
</dbReference>
<dbReference type="InterPro" id="IPR004364">
    <property type="entry name" value="Aa-tRNA-synt_II"/>
</dbReference>
<dbReference type="GO" id="GO:0000049">
    <property type="term" value="F:tRNA binding"/>
    <property type="evidence" value="ECO:0007669"/>
    <property type="project" value="TreeGrafter"/>
</dbReference>
<dbReference type="Proteomes" id="UP000679284">
    <property type="component" value="Chromosome"/>
</dbReference>
<evidence type="ECO:0000313" key="5">
    <source>
        <dbReference type="EMBL" id="QUS35815.1"/>
    </source>
</evidence>
<evidence type="ECO:0000256" key="2">
    <source>
        <dbReference type="ARBA" id="ARBA00022741"/>
    </source>
</evidence>
<dbReference type="NCBIfam" id="TIGR00462">
    <property type="entry name" value="genX"/>
    <property type="match status" value="1"/>
</dbReference>
<dbReference type="InterPro" id="IPR004525">
    <property type="entry name" value="EpmA"/>
</dbReference>
<keyword evidence="2" id="KW-0547">Nucleotide-binding</keyword>
<evidence type="ECO:0000256" key="1">
    <source>
        <dbReference type="ARBA" id="ARBA00022598"/>
    </source>
</evidence>
<evidence type="ECO:0000259" key="4">
    <source>
        <dbReference type="PROSITE" id="PS50862"/>
    </source>
</evidence>
<keyword evidence="3" id="KW-0067">ATP-binding</keyword>
<dbReference type="Gene3D" id="3.30.930.10">
    <property type="entry name" value="Bira Bifunctional Protein, Domain 2"/>
    <property type="match status" value="1"/>
</dbReference>